<keyword evidence="2" id="KW-1185">Reference proteome</keyword>
<evidence type="ECO:0000313" key="2">
    <source>
        <dbReference type="Proteomes" id="UP001499993"/>
    </source>
</evidence>
<organism evidence="1 2">
    <name type="scientific">Streptomonospora halophila</name>
    <dbReference type="NCBI Taxonomy" id="427369"/>
    <lineage>
        <taxon>Bacteria</taxon>
        <taxon>Bacillati</taxon>
        <taxon>Actinomycetota</taxon>
        <taxon>Actinomycetes</taxon>
        <taxon>Streptosporangiales</taxon>
        <taxon>Nocardiopsidaceae</taxon>
        <taxon>Streptomonospora</taxon>
    </lineage>
</organism>
<reference evidence="2" key="1">
    <citation type="journal article" date="2019" name="Int. J. Syst. Evol. Microbiol.">
        <title>The Global Catalogue of Microorganisms (GCM) 10K type strain sequencing project: providing services to taxonomists for standard genome sequencing and annotation.</title>
        <authorList>
            <consortium name="The Broad Institute Genomics Platform"/>
            <consortium name="The Broad Institute Genome Sequencing Center for Infectious Disease"/>
            <person name="Wu L."/>
            <person name="Ma J."/>
        </authorList>
    </citation>
    <scope>NUCLEOTIDE SEQUENCE [LARGE SCALE GENOMIC DNA]</scope>
    <source>
        <strain evidence="2">JCM 18123</strain>
    </source>
</reference>
<dbReference type="Pfam" id="PF09438">
    <property type="entry name" value="DUF2017"/>
    <property type="match status" value="1"/>
</dbReference>
<evidence type="ECO:0000313" key="1">
    <source>
        <dbReference type="EMBL" id="GAA4959090.1"/>
    </source>
</evidence>
<dbReference type="Proteomes" id="UP001499993">
    <property type="component" value="Unassembled WGS sequence"/>
</dbReference>
<sequence length="197" mass="21437">MGHGRDRHMTRGFRAAGGGVAVDLDAEETEILRAMAGLVLELVEEPPEKDEFERIVGIGANTEKPDDPVLARLFPDAYSGDDADPSSSADFRRYTEDGLRLNKRANARSLIEELPAGGGGRVELDSGGAHAWLKSLNDVRLALGTRLGIDEEAHDAYLRGEAVVPESQAAALHLYDWLGMLQESLVEALFDVRREGE</sequence>
<accession>A0ABP9H3G8</accession>
<dbReference type="EMBL" id="BAABIK010000059">
    <property type="protein sequence ID" value="GAA4959090.1"/>
    <property type="molecule type" value="Genomic_DNA"/>
</dbReference>
<dbReference type="InterPro" id="IPR018561">
    <property type="entry name" value="AosR"/>
</dbReference>
<protein>
    <submittedName>
        <fullName evidence="1">DUF2017 domain-containing protein</fullName>
    </submittedName>
</protein>
<comment type="caution">
    <text evidence="1">The sequence shown here is derived from an EMBL/GenBank/DDBJ whole genome shotgun (WGS) entry which is preliminary data.</text>
</comment>
<name>A0ABP9H3G8_9ACTN</name>
<gene>
    <name evidence="1" type="ORF">GCM10023224_51320</name>
</gene>
<proteinExistence type="predicted"/>